<dbReference type="GO" id="GO:0006355">
    <property type="term" value="P:regulation of DNA-templated transcription"/>
    <property type="evidence" value="ECO:0007669"/>
    <property type="project" value="InterPro"/>
</dbReference>
<reference evidence="2 3" key="1">
    <citation type="submission" date="2015-03" db="EMBL/GenBank/DDBJ databases">
        <title>Genome Sequence of Kiloniella spongiae MEBiC09566, isolated from a marine sponge.</title>
        <authorList>
            <person name="Shao Z."/>
            <person name="Wang L."/>
            <person name="Li X."/>
        </authorList>
    </citation>
    <scope>NUCLEOTIDE SEQUENCE [LARGE SCALE GENOMIC DNA]</scope>
    <source>
        <strain evidence="2 3">MEBiC09566</strain>
    </source>
</reference>
<sequence length="75" mass="8635">MSFAVAFFVPLVVFLSIVAPLWIIFHYITKWKTMKKQDLGNGMVAVPKEELLKMRDVARKLADRVATLEKVLEQD</sequence>
<keyword evidence="3" id="KW-1185">Reference proteome</keyword>
<dbReference type="RefSeq" id="WP_047764341.1">
    <property type="nucleotide sequence ID" value="NZ_LAQL01000007.1"/>
</dbReference>
<gene>
    <name evidence="2" type="ORF">WH96_11515</name>
</gene>
<dbReference type="InterPro" id="IPR009554">
    <property type="entry name" value="Phageshock_PspB"/>
</dbReference>
<name>A0A0H2MDT4_9PROT</name>
<keyword evidence="1" id="KW-0472">Membrane</keyword>
<organism evidence="2 3">
    <name type="scientific">Kiloniella spongiae</name>
    <dbReference type="NCBI Taxonomy" id="1489064"/>
    <lineage>
        <taxon>Bacteria</taxon>
        <taxon>Pseudomonadati</taxon>
        <taxon>Pseudomonadota</taxon>
        <taxon>Alphaproteobacteria</taxon>
        <taxon>Rhodospirillales</taxon>
        <taxon>Kiloniellaceae</taxon>
        <taxon>Kiloniella</taxon>
    </lineage>
</organism>
<evidence type="ECO:0008006" key="4">
    <source>
        <dbReference type="Google" id="ProtNLM"/>
    </source>
</evidence>
<dbReference type="Pfam" id="PF06667">
    <property type="entry name" value="PspB"/>
    <property type="match status" value="1"/>
</dbReference>
<dbReference type="STRING" id="1489064.WH96_11515"/>
<accession>A0A0H2MDT4</accession>
<proteinExistence type="predicted"/>
<dbReference type="OrthoDB" id="7365677at2"/>
<evidence type="ECO:0000313" key="2">
    <source>
        <dbReference type="EMBL" id="KLN60376.1"/>
    </source>
</evidence>
<dbReference type="EMBL" id="LAQL01000007">
    <property type="protein sequence ID" value="KLN60376.1"/>
    <property type="molecule type" value="Genomic_DNA"/>
</dbReference>
<dbReference type="Proteomes" id="UP000035444">
    <property type="component" value="Unassembled WGS sequence"/>
</dbReference>
<keyword evidence="1" id="KW-0812">Transmembrane</keyword>
<comment type="caution">
    <text evidence="2">The sequence shown here is derived from an EMBL/GenBank/DDBJ whole genome shotgun (WGS) entry which is preliminary data.</text>
</comment>
<feature type="transmembrane region" description="Helical" evidence="1">
    <location>
        <begin position="6"/>
        <end position="28"/>
    </location>
</feature>
<evidence type="ECO:0000313" key="3">
    <source>
        <dbReference type="Proteomes" id="UP000035444"/>
    </source>
</evidence>
<evidence type="ECO:0000256" key="1">
    <source>
        <dbReference type="SAM" id="Phobius"/>
    </source>
</evidence>
<dbReference type="AlphaFoldDB" id="A0A0H2MDT4"/>
<dbReference type="GO" id="GO:0009271">
    <property type="term" value="P:phage shock"/>
    <property type="evidence" value="ECO:0007669"/>
    <property type="project" value="InterPro"/>
</dbReference>
<keyword evidence="1" id="KW-1133">Transmembrane helix</keyword>
<protein>
    <recommendedName>
        <fullName evidence="4">Phage-shock protein</fullName>
    </recommendedName>
</protein>
<dbReference type="PATRIC" id="fig|1489064.4.peg.3618"/>